<evidence type="ECO:0000259" key="2">
    <source>
        <dbReference type="Pfam" id="PF01205"/>
    </source>
</evidence>
<gene>
    <name evidence="3" type="ORF">CXP39_03575</name>
</gene>
<evidence type="ECO:0000313" key="4">
    <source>
        <dbReference type="Proteomes" id="UP000233419"/>
    </source>
</evidence>
<dbReference type="PANTHER" id="PTHR16301:SF20">
    <property type="entry name" value="IMPACT FAMILY MEMBER YIGZ"/>
    <property type="match status" value="1"/>
</dbReference>
<dbReference type="GO" id="GO:0005737">
    <property type="term" value="C:cytoplasm"/>
    <property type="evidence" value="ECO:0007669"/>
    <property type="project" value="TreeGrafter"/>
</dbReference>
<dbReference type="KEGG" id="msyr:CXP39_03575"/>
<organism evidence="3 4">
    <name type="scientific">Mesoplasma syrphidae</name>
    <dbReference type="NCBI Taxonomy" id="225999"/>
    <lineage>
        <taxon>Bacteria</taxon>
        <taxon>Bacillati</taxon>
        <taxon>Mycoplasmatota</taxon>
        <taxon>Mollicutes</taxon>
        <taxon>Entomoplasmatales</taxon>
        <taxon>Entomoplasmataceae</taxon>
        <taxon>Mesoplasma</taxon>
    </lineage>
</organism>
<comment type="similarity">
    <text evidence="1">Belongs to the IMPACT family.</text>
</comment>
<feature type="domain" description="Impact N-terminal" evidence="2">
    <location>
        <begin position="18"/>
        <end position="121"/>
    </location>
</feature>
<dbReference type="Gene3D" id="3.30.230.30">
    <property type="entry name" value="Impact, N-terminal domain"/>
    <property type="match status" value="1"/>
</dbReference>
<dbReference type="Proteomes" id="UP000233419">
    <property type="component" value="Chromosome"/>
</dbReference>
<dbReference type="SUPFAM" id="SSF54211">
    <property type="entry name" value="Ribosomal protein S5 domain 2-like"/>
    <property type="match status" value="1"/>
</dbReference>
<evidence type="ECO:0000256" key="1">
    <source>
        <dbReference type="ARBA" id="ARBA00007665"/>
    </source>
</evidence>
<sequence length="199" mass="22531">MALKTISKGTFQNSFEIKKSKFITIAAQINSKEELIKFLLKYRDLEAQHNCYAYKIGVTQQQGGFSDDSEPAGTAGKPIFNVIEKMELTNIAVLVIRHFGGTKLGAGPLTRAYTTSASELLNSISLINLQKAYKISFSFSIRDTKKVDAFLRQNDLLIKQREYNHDPTYTVVCQNPKIFEALSFLIANFKQEQIYIEMI</sequence>
<keyword evidence="4" id="KW-1185">Reference proteome</keyword>
<dbReference type="InterPro" id="IPR023582">
    <property type="entry name" value="Impact"/>
</dbReference>
<dbReference type="GO" id="GO:0006446">
    <property type="term" value="P:regulation of translational initiation"/>
    <property type="evidence" value="ECO:0007669"/>
    <property type="project" value="TreeGrafter"/>
</dbReference>
<reference evidence="3 4" key="1">
    <citation type="submission" date="2017-12" db="EMBL/GenBank/DDBJ databases">
        <title>Mesoplasma syrphidae YJS, Complete Genome.</title>
        <authorList>
            <person name="Knight T.F."/>
            <person name="Citino T."/>
            <person name="Rubinstein R."/>
            <person name="Neuschaefer Z."/>
        </authorList>
    </citation>
    <scope>NUCLEOTIDE SEQUENCE [LARGE SCALE GENOMIC DNA]</scope>
    <source>
        <strain evidence="3 4">YJS</strain>
    </source>
</reference>
<dbReference type="InterPro" id="IPR020568">
    <property type="entry name" value="Ribosomal_Su5_D2-typ_SF"/>
</dbReference>
<protein>
    <submittedName>
        <fullName evidence="3">Proline dipeptidase</fullName>
    </submittedName>
</protein>
<dbReference type="EMBL" id="CP025257">
    <property type="protein sequence ID" value="AUF83844.1"/>
    <property type="molecule type" value="Genomic_DNA"/>
</dbReference>
<dbReference type="PANTHER" id="PTHR16301">
    <property type="entry name" value="IMPACT-RELATED"/>
    <property type="match status" value="1"/>
</dbReference>
<name>A0A2K9CDX1_9MOLU</name>
<accession>A0A2K9CDX1</accession>
<proteinExistence type="inferred from homology"/>
<dbReference type="InterPro" id="IPR001498">
    <property type="entry name" value="Impact_N"/>
</dbReference>
<dbReference type="Pfam" id="PF01205">
    <property type="entry name" value="Impact_N"/>
    <property type="match status" value="1"/>
</dbReference>
<dbReference type="AlphaFoldDB" id="A0A2K9CDX1"/>
<evidence type="ECO:0000313" key="3">
    <source>
        <dbReference type="EMBL" id="AUF83844.1"/>
    </source>
</evidence>
<dbReference type="InterPro" id="IPR036956">
    <property type="entry name" value="Impact_N_sf"/>
</dbReference>